<organism evidence="1 2">
    <name type="scientific">Mortierella polycephala</name>
    <dbReference type="NCBI Taxonomy" id="41804"/>
    <lineage>
        <taxon>Eukaryota</taxon>
        <taxon>Fungi</taxon>
        <taxon>Fungi incertae sedis</taxon>
        <taxon>Mucoromycota</taxon>
        <taxon>Mortierellomycotina</taxon>
        <taxon>Mortierellomycetes</taxon>
        <taxon>Mortierellales</taxon>
        <taxon>Mortierellaceae</taxon>
        <taxon>Mortierella</taxon>
    </lineage>
</organism>
<dbReference type="AlphaFoldDB" id="A0A9P6Q481"/>
<protein>
    <submittedName>
        <fullName evidence="1">Uncharacterized protein</fullName>
    </submittedName>
</protein>
<feature type="non-terminal residue" evidence="1">
    <location>
        <position position="1"/>
    </location>
</feature>
<accession>A0A9P6Q481</accession>
<reference evidence="1" key="1">
    <citation type="journal article" date="2020" name="Fungal Divers.">
        <title>Resolving the Mortierellaceae phylogeny through synthesis of multi-gene phylogenetics and phylogenomics.</title>
        <authorList>
            <person name="Vandepol N."/>
            <person name="Liber J."/>
            <person name="Desiro A."/>
            <person name="Na H."/>
            <person name="Kennedy M."/>
            <person name="Barry K."/>
            <person name="Grigoriev I.V."/>
            <person name="Miller A.N."/>
            <person name="O'Donnell K."/>
            <person name="Stajich J.E."/>
            <person name="Bonito G."/>
        </authorList>
    </citation>
    <scope>NUCLEOTIDE SEQUENCE</scope>
    <source>
        <strain evidence="1">KOD948</strain>
    </source>
</reference>
<proteinExistence type="predicted"/>
<gene>
    <name evidence="1" type="ORF">BG011_002046</name>
</gene>
<evidence type="ECO:0000313" key="1">
    <source>
        <dbReference type="EMBL" id="KAG0260265.1"/>
    </source>
</evidence>
<evidence type="ECO:0000313" key="2">
    <source>
        <dbReference type="Proteomes" id="UP000726737"/>
    </source>
</evidence>
<dbReference type="OrthoDB" id="2290509at2759"/>
<comment type="caution">
    <text evidence="1">The sequence shown here is derived from an EMBL/GenBank/DDBJ whole genome shotgun (WGS) entry which is preliminary data.</text>
</comment>
<dbReference type="EMBL" id="JAAAJA010000160">
    <property type="protein sequence ID" value="KAG0260265.1"/>
    <property type="molecule type" value="Genomic_DNA"/>
</dbReference>
<sequence>GGDEGDEQAENLSRIKTFGHVQVLITADMAVSPPVIKVVAMNPFVAPPSSLSV</sequence>
<dbReference type="Proteomes" id="UP000726737">
    <property type="component" value="Unassembled WGS sequence"/>
</dbReference>
<name>A0A9P6Q481_9FUNG</name>
<keyword evidence="2" id="KW-1185">Reference proteome</keyword>